<comment type="caution">
    <text evidence="1">The sequence shown here is derived from an EMBL/GenBank/DDBJ whole genome shotgun (WGS) entry which is preliminary data.</text>
</comment>
<dbReference type="Proteomes" id="UP001057402">
    <property type="component" value="Chromosome 7"/>
</dbReference>
<organism evidence="1 2">
    <name type="scientific">Melastoma candidum</name>
    <dbReference type="NCBI Taxonomy" id="119954"/>
    <lineage>
        <taxon>Eukaryota</taxon>
        <taxon>Viridiplantae</taxon>
        <taxon>Streptophyta</taxon>
        <taxon>Embryophyta</taxon>
        <taxon>Tracheophyta</taxon>
        <taxon>Spermatophyta</taxon>
        <taxon>Magnoliopsida</taxon>
        <taxon>eudicotyledons</taxon>
        <taxon>Gunneridae</taxon>
        <taxon>Pentapetalae</taxon>
        <taxon>rosids</taxon>
        <taxon>malvids</taxon>
        <taxon>Myrtales</taxon>
        <taxon>Melastomataceae</taxon>
        <taxon>Melastomatoideae</taxon>
        <taxon>Melastomateae</taxon>
        <taxon>Melastoma</taxon>
    </lineage>
</organism>
<reference evidence="2" key="1">
    <citation type="journal article" date="2023" name="Front. Plant Sci.">
        <title>Chromosomal-level genome assembly of Melastoma candidum provides insights into trichome evolution.</title>
        <authorList>
            <person name="Zhong Y."/>
            <person name="Wu W."/>
            <person name="Sun C."/>
            <person name="Zou P."/>
            <person name="Liu Y."/>
            <person name="Dai S."/>
            <person name="Zhou R."/>
        </authorList>
    </citation>
    <scope>NUCLEOTIDE SEQUENCE [LARGE SCALE GENOMIC DNA]</scope>
</reference>
<gene>
    <name evidence="1" type="ORF">MLD38_026185</name>
</gene>
<name>A0ACB9NZ61_9MYRT</name>
<proteinExistence type="predicted"/>
<dbReference type="EMBL" id="CM042886">
    <property type="protein sequence ID" value="KAI4341463.1"/>
    <property type="molecule type" value="Genomic_DNA"/>
</dbReference>
<evidence type="ECO:0000313" key="1">
    <source>
        <dbReference type="EMBL" id="KAI4341463.1"/>
    </source>
</evidence>
<evidence type="ECO:0000313" key="2">
    <source>
        <dbReference type="Proteomes" id="UP001057402"/>
    </source>
</evidence>
<protein>
    <submittedName>
        <fullName evidence="1">Uncharacterized protein</fullName>
    </submittedName>
</protein>
<sequence length="182" mass="20115">MGCCVSKSGGDSKASRVARWRSTGIVALRDSKLKSLPDEVLELEKSVRTLDLTHNKLVGQLVRLEYPRINISGFSGASVMIQGFFVQLLLLNVSNNKLKSLPESIGSCFSLEELQADGNSIEEIPSTFCTLVNLKSLSLNNNKVNQISDLFYPRFDPPPPANRPIQGLFLSVLVFRCRSIPF</sequence>
<accession>A0ACB9NZ61</accession>
<keyword evidence="2" id="KW-1185">Reference proteome</keyword>